<dbReference type="InterPro" id="IPR036961">
    <property type="entry name" value="Kinesin_motor_dom_sf"/>
</dbReference>
<evidence type="ECO:0000256" key="4">
    <source>
        <dbReference type="ARBA" id="ARBA00022741"/>
    </source>
</evidence>
<accession>A0A815CWW3</accession>
<dbReference type="PANTHER" id="PTHR47969">
    <property type="entry name" value="CHROMOSOME-ASSOCIATED KINESIN KIF4A-RELATED"/>
    <property type="match status" value="1"/>
</dbReference>
<dbReference type="EMBL" id="CAJNOJ010000207">
    <property type="protein sequence ID" value="CAF1289358.1"/>
    <property type="molecule type" value="Genomic_DNA"/>
</dbReference>
<reference evidence="14" key="1">
    <citation type="submission" date="2021-02" db="EMBL/GenBank/DDBJ databases">
        <authorList>
            <person name="Nowell W R."/>
        </authorList>
    </citation>
    <scope>NUCLEOTIDE SEQUENCE</scope>
</reference>
<dbReference type="PRINTS" id="PR00380">
    <property type="entry name" value="KINESINHEAVY"/>
</dbReference>
<evidence type="ECO:0000256" key="8">
    <source>
        <dbReference type="ARBA" id="ARBA00023212"/>
    </source>
</evidence>
<feature type="region of interest" description="Disordered" evidence="12">
    <location>
        <begin position="376"/>
        <end position="410"/>
    </location>
</feature>
<comment type="subcellular location">
    <subcellularLocation>
        <location evidence="1">Cytoplasm</location>
        <location evidence="1">Cytoskeleton</location>
    </subcellularLocation>
</comment>
<feature type="domain" description="Kinesin motor" evidence="13">
    <location>
        <begin position="15"/>
        <end position="350"/>
    </location>
</feature>
<evidence type="ECO:0000256" key="12">
    <source>
        <dbReference type="SAM" id="MobiDB-lite"/>
    </source>
</evidence>
<dbReference type="PANTHER" id="PTHR47969:SF21">
    <property type="entry name" value="KINESIN-LIKE PROTEIN"/>
    <property type="match status" value="1"/>
</dbReference>
<dbReference type="InterPro" id="IPR019821">
    <property type="entry name" value="Kinesin_motor_CS"/>
</dbReference>
<feature type="region of interest" description="Disordered" evidence="12">
    <location>
        <begin position="708"/>
        <end position="728"/>
    </location>
</feature>
<dbReference type="GO" id="GO:0007018">
    <property type="term" value="P:microtubule-based movement"/>
    <property type="evidence" value="ECO:0007669"/>
    <property type="project" value="InterPro"/>
</dbReference>
<evidence type="ECO:0000313" key="14">
    <source>
        <dbReference type="EMBL" id="CAF1289358.1"/>
    </source>
</evidence>
<dbReference type="InterPro" id="IPR027417">
    <property type="entry name" value="P-loop_NTPase"/>
</dbReference>
<evidence type="ECO:0000256" key="11">
    <source>
        <dbReference type="SAM" id="Coils"/>
    </source>
</evidence>
<keyword evidence="6 11" id="KW-0175">Coiled coil</keyword>
<dbReference type="InterPro" id="IPR027640">
    <property type="entry name" value="Kinesin-like_fam"/>
</dbReference>
<evidence type="ECO:0000259" key="13">
    <source>
        <dbReference type="PROSITE" id="PS50067"/>
    </source>
</evidence>
<keyword evidence="4 9" id="KW-0547">Nucleotide-binding</keyword>
<evidence type="ECO:0000256" key="5">
    <source>
        <dbReference type="ARBA" id="ARBA00022840"/>
    </source>
</evidence>
<dbReference type="PROSITE" id="PS00411">
    <property type="entry name" value="KINESIN_MOTOR_1"/>
    <property type="match status" value="1"/>
</dbReference>
<evidence type="ECO:0000256" key="2">
    <source>
        <dbReference type="ARBA" id="ARBA00022490"/>
    </source>
</evidence>
<dbReference type="Pfam" id="PF00225">
    <property type="entry name" value="Kinesin"/>
    <property type="match status" value="1"/>
</dbReference>
<dbReference type="SUPFAM" id="SSF52540">
    <property type="entry name" value="P-loop containing nucleoside triphosphate hydrolases"/>
    <property type="match status" value="1"/>
</dbReference>
<dbReference type="GO" id="GO:0005874">
    <property type="term" value="C:microtubule"/>
    <property type="evidence" value="ECO:0007669"/>
    <property type="project" value="UniProtKB-KW"/>
</dbReference>
<comment type="similarity">
    <text evidence="9 10">Belongs to the TRAFAC class myosin-kinesin ATPase superfamily. Kinesin family.</text>
</comment>
<keyword evidence="8" id="KW-0206">Cytoskeleton</keyword>
<keyword evidence="5 9" id="KW-0067">ATP-binding</keyword>
<evidence type="ECO:0000256" key="1">
    <source>
        <dbReference type="ARBA" id="ARBA00004245"/>
    </source>
</evidence>
<dbReference type="FunFam" id="3.40.850.10:FF:000029">
    <property type="entry name" value="Kinesin-like protein KIF17"/>
    <property type="match status" value="1"/>
</dbReference>
<evidence type="ECO:0000256" key="10">
    <source>
        <dbReference type="RuleBase" id="RU000394"/>
    </source>
</evidence>
<evidence type="ECO:0000256" key="3">
    <source>
        <dbReference type="ARBA" id="ARBA00022701"/>
    </source>
</evidence>
<evidence type="ECO:0000256" key="7">
    <source>
        <dbReference type="ARBA" id="ARBA00023175"/>
    </source>
</evidence>
<dbReference type="OrthoDB" id="3176171at2759"/>
<dbReference type="Gene3D" id="3.40.850.10">
    <property type="entry name" value="Kinesin motor domain"/>
    <property type="match status" value="1"/>
</dbReference>
<protein>
    <recommendedName>
        <fullName evidence="10">Kinesin-like protein</fullName>
    </recommendedName>
</protein>
<comment type="caution">
    <text evidence="14">The sequence shown here is derived from an EMBL/GenBank/DDBJ whole genome shotgun (WGS) entry which is preliminary data.</text>
</comment>
<keyword evidence="2" id="KW-0963">Cytoplasm</keyword>
<name>A0A815CWW3_ADIRI</name>
<dbReference type="InterPro" id="IPR001752">
    <property type="entry name" value="Kinesin_motor_dom"/>
</dbReference>
<dbReference type="PROSITE" id="PS50067">
    <property type="entry name" value="KINESIN_MOTOR_2"/>
    <property type="match status" value="1"/>
</dbReference>
<sequence length="778" mass="89555">MPRPTTAASKGKDESVRVVVRCRPMSEKEQESGCERVVNIDGQRRQISIRKPTSEISQRSTGDDGHNFFFDAVYDWNSKQTDVYEQTARPLVDSVIEGFNGTIFAYGQTGTGKTFTMEGVRSQVELRGIIPSSFAHIFDAIAHTTSRQFLVRASYLEIYNESIRDLLSKDQNKRLQLQEHPKEGVHVHDLSSFITKNMQEIEHVMTTGNLNRSTGATNMNEHSSRSHAIFMITVESSETGADGQAHIRVGKLNLVDLAGSERQAKTGSTGDRFKEATNINLSLSVLGNVISALVDGNSHVPYRDSKLTRLLQNSLGGNSKTIMIATLGPADYNYDESLTTLRYANRAKNIKNQPRINEDPKDALLRKFQEEIARLKEHLEGKGKGKRKSRRHGNQDGAENNENQEGDPNDEELYLKEQQDKLNEEKRSILHKRNIDESEREHMLQELEQQKQAIEREQEARREMQHKIQQMESKLITGGKDIVTHTSEQEETLRQKRRLIAEAERRHREVQQRLAEGEEERQTINQKYTNIKEEVDDKRAKRDKLSKHLKKIEAKRTEIVEHQQSAREELEAEQREIQKQTKLLQLIIENFIPKDERERLYKRIQFDDQQNQWTLKELSKETDQMAHRPVSARHTRRSFTANSHVDAIPEIAHFRSENIMLLQLDHPTRTTRDYEGPVVAPAIQAAIENAMKGEENIELDANNIPVEKRKKKKKKIPDGRDDDDDDMYSKYASSNTSVSRLGFNDVYSVQILNYEKQYLICVYALIYYFVRGCTLFNA</sequence>
<proteinExistence type="inferred from homology"/>
<dbReference type="AlphaFoldDB" id="A0A815CWW3"/>
<keyword evidence="7 9" id="KW-0505">Motor protein</keyword>
<keyword evidence="3 10" id="KW-0493">Microtubule</keyword>
<dbReference type="GO" id="GO:0003777">
    <property type="term" value="F:microtubule motor activity"/>
    <property type="evidence" value="ECO:0007669"/>
    <property type="project" value="InterPro"/>
</dbReference>
<feature type="coiled-coil region" evidence="11">
    <location>
        <begin position="437"/>
        <end position="590"/>
    </location>
</feature>
<dbReference type="Proteomes" id="UP000663852">
    <property type="component" value="Unassembled WGS sequence"/>
</dbReference>
<feature type="binding site" evidence="9">
    <location>
        <begin position="107"/>
        <end position="114"/>
    </location>
    <ligand>
        <name>ATP</name>
        <dbReference type="ChEBI" id="CHEBI:30616"/>
    </ligand>
</feature>
<evidence type="ECO:0000256" key="6">
    <source>
        <dbReference type="ARBA" id="ARBA00023054"/>
    </source>
</evidence>
<gene>
    <name evidence="14" type="ORF">EDS130_LOCUS29999</name>
</gene>
<evidence type="ECO:0000256" key="9">
    <source>
        <dbReference type="PROSITE-ProRule" id="PRU00283"/>
    </source>
</evidence>
<evidence type="ECO:0000313" key="15">
    <source>
        <dbReference type="Proteomes" id="UP000663852"/>
    </source>
</evidence>
<dbReference type="GO" id="GO:0008017">
    <property type="term" value="F:microtubule binding"/>
    <property type="evidence" value="ECO:0007669"/>
    <property type="project" value="InterPro"/>
</dbReference>
<organism evidence="14 15">
    <name type="scientific">Adineta ricciae</name>
    <name type="common">Rotifer</name>
    <dbReference type="NCBI Taxonomy" id="249248"/>
    <lineage>
        <taxon>Eukaryota</taxon>
        <taxon>Metazoa</taxon>
        <taxon>Spiralia</taxon>
        <taxon>Gnathifera</taxon>
        <taxon>Rotifera</taxon>
        <taxon>Eurotatoria</taxon>
        <taxon>Bdelloidea</taxon>
        <taxon>Adinetida</taxon>
        <taxon>Adinetidae</taxon>
        <taxon>Adineta</taxon>
    </lineage>
</organism>
<dbReference type="GO" id="GO:0005524">
    <property type="term" value="F:ATP binding"/>
    <property type="evidence" value="ECO:0007669"/>
    <property type="project" value="UniProtKB-UniRule"/>
</dbReference>
<dbReference type="SMART" id="SM00129">
    <property type="entry name" value="KISc"/>
    <property type="match status" value="1"/>
</dbReference>